<gene>
    <name evidence="1" type="ORF">GALL_525950</name>
</gene>
<dbReference type="AlphaFoldDB" id="A0A1J5PKM4"/>
<comment type="caution">
    <text evidence="1">The sequence shown here is derived from an EMBL/GenBank/DDBJ whole genome shotgun (WGS) entry which is preliminary data.</text>
</comment>
<organism evidence="1">
    <name type="scientific">mine drainage metagenome</name>
    <dbReference type="NCBI Taxonomy" id="410659"/>
    <lineage>
        <taxon>unclassified sequences</taxon>
        <taxon>metagenomes</taxon>
        <taxon>ecological metagenomes</taxon>
    </lineage>
</organism>
<accession>A0A1J5PKM4</accession>
<dbReference type="EMBL" id="MLJW01007021">
    <property type="protein sequence ID" value="OIQ65843.1"/>
    <property type="molecule type" value="Genomic_DNA"/>
</dbReference>
<proteinExistence type="predicted"/>
<reference evidence="1" key="1">
    <citation type="submission" date="2016-10" db="EMBL/GenBank/DDBJ databases">
        <title>Sequence of Gallionella enrichment culture.</title>
        <authorList>
            <person name="Poehlein A."/>
            <person name="Muehling M."/>
            <person name="Daniel R."/>
        </authorList>
    </citation>
    <scope>NUCLEOTIDE SEQUENCE</scope>
</reference>
<name>A0A1J5PKM4_9ZZZZ</name>
<sequence length="49" mass="5550">MRAVFTPIHEAMGRFCVTPRTNRPNRVLPINQATEPSTKIAKPMITSRL</sequence>
<protein>
    <submittedName>
        <fullName evidence="1">Uncharacterized protein</fullName>
    </submittedName>
</protein>
<evidence type="ECO:0000313" key="1">
    <source>
        <dbReference type="EMBL" id="OIQ65843.1"/>
    </source>
</evidence>